<dbReference type="Proteomes" id="UP000257109">
    <property type="component" value="Unassembled WGS sequence"/>
</dbReference>
<accession>A0A371I789</accession>
<dbReference type="Pfam" id="PF14223">
    <property type="entry name" value="Retrotran_gag_2"/>
    <property type="match status" value="1"/>
</dbReference>
<organism evidence="4 5">
    <name type="scientific">Mucuna pruriens</name>
    <name type="common">Velvet bean</name>
    <name type="synonym">Dolichos pruriens</name>
    <dbReference type="NCBI Taxonomy" id="157652"/>
    <lineage>
        <taxon>Eukaryota</taxon>
        <taxon>Viridiplantae</taxon>
        <taxon>Streptophyta</taxon>
        <taxon>Embryophyta</taxon>
        <taxon>Tracheophyta</taxon>
        <taxon>Spermatophyta</taxon>
        <taxon>Magnoliopsida</taxon>
        <taxon>eudicotyledons</taxon>
        <taxon>Gunneridae</taxon>
        <taxon>Pentapetalae</taxon>
        <taxon>rosids</taxon>
        <taxon>fabids</taxon>
        <taxon>Fabales</taxon>
        <taxon>Fabaceae</taxon>
        <taxon>Papilionoideae</taxon>
        <taxon>50 kb inversion clade</taxon>
        <taxon>NPAAA clade</taxon>
        <taxon>indigoferoid/millettioid clade</taxon>
        <taxon>Phaseoleae</taxon>
        <taxon>Mucuna</taxon>
    </lineage>
</organism>
<keyword evidence="1" id="KW-0378">Hydrolase</keyword>
<proteinExistence type="predicted"/>
<dbReference type="PANTHER" id="PTHR42648">
    <property type="entry name" value="TRANSPOSASE, PUTATIVE-RELATED"/>
    <property type="match status" value="1"/>
</dbReference>
<name>A0A371I789_MUCPR</name>
<dbReference type="PANTHER" id="PTHR42648:SF28">
    <property type="entry name" value="TRANSPOSON-ENCODED PROTEIN WITH RIBONUCLEASE H-LIKE AND RETROVIRUS ZINC FINGER-LIKE DOMAINS"/>
    <property type="match status" value="1"/>
</dbReference>
<dbReference type="GO" id="GO:0006508">
    <property type="term" value="P:proteolysis"/>
    <property type="evidence" value="ECO:0007669"/>
    <property type="project" value="UniProtKB-KW"/>
</dbReference>
<dbReference type="OrthoDB" id="1380361at2759"/>
<dbReference type="GO" id="GO:0008233">
    <property type="term" value="F:peptidase activity"/>
    <property type="evidence" value="ECO:0007669"/>
    <property type="project" value="UniProtKB-KW"/>
</dbReference>
<sequence>MTLIITCGKGKMKDLLLMKKMHLPIFVYQKLESMSDEEWDFKHQQVCGFIWLFVDGNVYNHIASEIHVMTLWEKIESLYVSTLKFKEDISLLDYLNEFKGILDQISGMGIMFENEILGLLLLNSLPESWETFKVSIINLALNGIVTLQILRIVYKNVERHYCHKIGHIQKYCFLWKKENKGKKGKLKEKDHDDDDNDHVTTATGDNLIILQDFESVNLISDESIDFGVLKIGNDGMTKVIGVGDICLQTNMGVQLWLRGVKHARDVHFNLICVHMLDDGGYDNHFGNLVVNRGEKISKLYWTKVLVAKDSMNAMDIEAPLRHLRHSHINEKWLNCLAKKDILPRLKNAKLEKCSHCMAGKQTRVSFKKHPPSRKSELLELVHTDVYGPLKKALGLYFEVKGPSVREVLTIPGFG</sequence>
<dbReference type="AlphaFoldDB" id="A0A371I789"/>
<dbReference type="Pfam" id="PF22936">
    <property type="entry name" value="Pol_BBD"/>
    <property type="match status" value="1"/>
</dbReference>
<dbReference type="InterPro" id="IPR025724">
    <property type="entry name" value="GAG-pre-integrase_dom"/>
</dbReference>
<dbReference type="EMBL" id="QJKJ01000751">
    <property type="protein sequence ID" value="RDY10902.1"/>
    <property type="molecule type" value="Genomic_DNA"/>
</dbReference>
<protein>
    <submittedName>
        <fullName evidence="4">Uncharacterized protein</fullName>
    </submittedName>
</protein>
<keyword evidence="5" id="KW-1185">Reference proteome</keyword>
<dbReference type="Pfam" id="PF13976">
    <property type="entry name" value="gag_pre-integrs"/>
    <property type="match status" value="1"/>
</dbReference>
<feature type="domain" description="GAG-pre-integrase" evidence="2">
    <location>
        <begin position="311"/>
        <end position="361"/>
    </location>
</feature>
<evidence type="ECO:0000313" key="4">
    <source>
        <dbReference type="EMBL" id="RDY10902.1"/>
    </source>
</evidence>
<evidence type="ECO:0000259" key="3">
    <source>
        <dbReference type="Pfam" id="PF22936"/>
    </source>
</evidence>
<reference evidence="4" key="1">
    <citation type="submission" date="2018-05" db="EMBL/GenBank/DDBJ databases">
        <title>Draft genome of Mucuna pruriens seed.</title>
        <authorList>
            <person name="Nnadi N.E."/>
            <person name="Vos R."/>
            <person name="Hasami M.H."/>
            <person name="Devisetty U.K."/>
            <person name="Aguiy J.C."/>
        </authorList>
    </citation>
    <scope>NUCLEOTIDE SEQUENCE [LARGE SCALE GENOMIC DNA]</scope>
    <source>
        <strain evidence="4">JCA_2017</strain>
    </source>
</reference>
<gene>
    <name evidence="4" type="ORF">CR513_04501</name>
</gene>
<dbReference type="InterPro" id="IPR039537">
    <property type="entry name" value="Retrotran_Ty1/copia-like"/>
</dbReference>
<keyword evidence="1" id="KW-0645">Protease</keyword>
<feature type="domain" description="Retrovirus-related Pol polyprotein from transposon TNT 1-94-like beta-barrel" evidence="3">
    <location>
        <begin position="223"/>
        <end position="281"/>
    </location>
</feature>
<comment type="caution">
    <text evidence="4">The sequence shown here is derived from an EMBL/GenBank/DDBJ whole genome shotgun (WGS) entry which is preliminary data.</text>
</comment>
<feature type="non-terminal residue" evidence="4">
    <location>
        <position position="1"/>
    </location>
</feature>
<evidence type="ECO:0000313" key="5">
    <source>
        <dbReference type="Proteomes" id="UP000257109"/>
    </source>
</evidence>
<evidence type="ECO:0000256" key="1">
    <source>
        <dbReference type="ARBA" id="ARBA00022670"/>
    </source>
</evidence>
<dbReference type="InterPro" id="IPR054722">
    <property type="entry name" value="PolX-like_BBD"/>
</dbReference>
<evidence type="ECO:0000259" key="2">
    <source>
        <dbReference type="Pfam" id="PF13976"/>
    </source>
</evidence>